<sequence>MKATVRSMLDDLTADQPEPTDDLDRLIARGRRRSRIRTAALGALGLTLAVGLTGGVLALRPSVSDPPGAGQPSSSASATTRTPSASIGPVPQAFTSETTEKSKELASLLQRLAPEIGQIPGAQESDGELLRPDGSAAGRLSAESVWTYRVGDVWNMVNLSVEVGTVHQVPPVCDGMKPGVNKCTEVRRLPNGSTAYIHNYTAAGGHQYEVRLVRHDNTWVYVGSGAQMPPGSTHDAPLSAARVLEVAQQITTQP</sequence>
<keyword evidence="2" id="KW-0472">Membrane</keyword>
<evidence type="ECO:0000256" key="2">
    <source>
        <dbReference type="SAM" id="Phobius"/>
    </source>
</evidence>
<keyword evidence="2" id="KW-0812">Transmembrane</keyword>
<proteinExistence type="predicted"/>
<dbReference type="Proteomes" id="UP000295818">
    <property type="component" value="Unassembled WGS sequence"/>
</dbReference>
<feature type="transmembrane region" description="Helical" evidence="2">
    <location>
        <begin position="39"/>
        <end position="59"/>
    </location>
</feature>
<feature type="region of interest" description="Disordered" evidence="1">
    <location>
        <begin position="63"/>
        <end position="101"/>
    </location>
</feature>
<name>A0ABY2BD02_9ACTN</name>
<dbReference type="EMBL" id="SLWM01000016">
    <property type="protein sequence ID" value="TCO16684.1"/>
    <property type="molecule type" value="Genomic_DNA"/>
</dbReference>
<reference evidence="3 4" key="1">
    <citation type="journal article" date="2015" name="Stand. Genomic Sci.">
        <title>Genomic Encyclopedia of Bacterial and Archaeal Type Strains, Phase III: the genomes of soil and plant-associated and newly described type strains.</title>
        <authorList>
            <person name="Whitman W.B."/>
            <person name="Woyke T."/>
            <person name="Klenk H.P."/>
            <person name="Zhou Y."/>
            <person name="Lilburn T.G."/>
            <person name="Beck B.J."/>
            <person name="De Vos P."/>
            <person name="Vandamme P."/>
            <person name="Eisen J.A."/>
            <person name="Garrity G."/>
            <person name="Hugenholtz P."/>
            <person name="Kyrpides N.C."/>
        </authorList>
    </citation>
    <scope>NUCLEOTIDE SEQUENCE [LARGE SCALE GENOMIC DNA]</scope>
    <source>
        <strain evidence="3 4">VKM Ac-2538</strain>
    </source>
</reference>
<keyword evidence="4" id="KW-1185">Reference proteome</keyword>
<feature type="region of interest" description="Disordered" evidence="1">
    <location>
        <begin position="1"/>
        <end position="21"/>
    </location>
</feature>
<protein>
    <submittedName>
        <fullName evidence="3">Uncharacterized protein</fullName>
    </submittedName>
</protein>
<evidence type="ECO:0000313" key="4">
    <source>
        <dbReference type="Proteomes" id="UP000295818"/>
    </source>
</evidence>
<evidence type="ECO:0000256" key="1">
    <source>
        <dbReference type="SAM" id="MobiDB-lite"/>
    </source>
</evidence>
<comment type="caution">
    <text evidence="3">The sequence shown here is derived from an EMBL/GenBank/DDBJ whole genome shotgun (WGS) entry which is preliminary data.</text>
</comment>
<feature type="compositionally biased region" description="Low complexity" evidence="1">
    <location>
        <begin position="63"/>
        <end position="86"/>
    </location>
</feature>
<keyword evidence="2" id="KW-1133">Transmembrane helix</keyword>
<organism evidence="3 4">
    <name type="scientific">Kribbella orskensis</name>
    <dbReference type="NCBI Taxonomy" id="2512216"/>
    <lineage>
        <taxon>Bacteria</taxon>
        <taxon>Bacillati</taxon>
        <taxon>Actinomycetota</taxon>
        <taxon>Actinomycetes</taxon>
        <taxon>Propionibacteriales</taxon>
        <taxon>Kribbellaceae</taxon>
        <taxon>Kribbella</taxon>
    </lineage>
</organism>
<gene>
    <name evidence="3" type="ORF">EV644_11655</name>
</gene>
<evidence type="ECO:0000313" key="3">
    <source>
        <dbReference type="EMBL" id="TCO16684.1"/>
    </source>
</evidence>
<accession>A0ABY2BD02</accession>